<dbReference type="RefSeq" id="WP_132215503.1">
    <property type="nucleotide sequence ID" value="NZ_OX156936.1"/>
</dbReference>
<protein>
    <recommendedName>
        <fullName evidence="8">Probable molybdenum cofactor guanylyltransferase</fullName>
        <shortName evidence="8">MoCo guanylyltransferase</shortName>
        <ecNumber evidence="8">2.7.7.77</ecNumber>
    </recommendedName>
    <alternativeName>
        <fullName evidence="8">GTP:molybdopterin guanylyltransferase</fullName>
    </alternativeName>
    <alternativeName>
        <fullName evidence="8">Mo-MPT guanylyltransferase</fullName>
    </alternativeName>
    <alternativeName>
        <fullName evidence="8">Molybdopterin guanylyltransferase</fullName>
    </alternativeName>
    <alternativeName>
        <fullName evidence="8">Molybdopterin-guanine dinucleotide synthase</fullName>
        <shortName evidence="8">MGD synthase</shortName>
    </alternativeName>
</protein>
<organism evidence="10 11">
    <name type="scientific">Mariniflexile fucanivorans</name>
    <dbReference type="NCBI Taxonomy" id="264023"/>
    <lineage>
        <taxon>Bacteria</taxon>
        <taxon>Pseudomonadati</taxon>
        <taxon>Bacteroidota</taxon>
        <taxon>Flavobacteriia</taxon>
        <taxon>Flavobacteriales</taxon>
        <taxon>Flavobacteriaceae</taxon>
        <taxon>Mariniflexile</taxon>
    </lineage>
</organism>
<feature type="domain" description="MobA-like NTP transferase" evidence="9">
    <location>
        <begin position="9"/>
        <end position="154"/>
    </location>
</feature>
<evidence type="ECO:0000256" key="6">
    <source>
        <dbReference type="ARBA" id="ARBA00023134"/>
    </source>
</evidence>
<keyword evidence="6 8" id="KW-0342">GTP-binding</keyword>
<feature type="binding site" evidence="8">
    <location>
        <position position="24"/>
    </location>
    <ligand>
        <name>GTP</name>
        <dbReference type="ChEBI" id="CHEBI:37565"/>
    </ligand>
</feature>
<dbReference type="EMBL" id="SLUP01000002">
    <property type="protein sequence ID" value="TCL67702.1"/>
    <property type="molecule type" value="Genomic_DNA"/>
</dbReference>
<dbReference type="PANTHER" id="PTHR19136:SF81">
    <property type="entry name" value="MOLYBDENUM COFACTOR GUANYLYLTRANSFERASE"/>
    <property type="match status" value="1"/>
</dbReference>
<keyword evidence="2 8" id="KW-0808">Transferase</keyword>
<comment type="subcellular location">
    <subcellularLocation>
        <location evidence="8">Cytoplasm</location>
    </subcellularLocation>
</comment>
<feature type="binding site" evidence="8">
    <location>
        <position position="97"/>
    </location>
    <ligand>
        <name>GTP</name>
        <dbReference type="ChEBI" id="CHEBI:37565"/>
    </ligand>
</feature>
<name>A0A4R1RPA0_9FLAO</name>
<evidence type="ECO:0000256" key="4">
    <source>
        <dbReference type="ARBA" id="ARBA00022741"/>
    </source>
</evidence>
<comment type="caution">
    <text evidence="10">The sequence shown here is derived from an EMBL/GenBank/DDBJ whole genome shotgun (WGS) entry which is preliminary data.</text>
</comment>
<evidence type="ECO:0000313" key="10">
    <source>
        <dbReference type="EMBL" id="TCL67702.1"/>
    </source>
</evidence>
<comment type="function">
    <text evidence="8">Transfers a GMP moiety from GTP to Mo-molybdopterin (Mo-MPT) cofactor (Moco or molybdenum cofactor) to form Mo-molybdopterin guanine dinucleotide (Mo-MGD) cofactor.</text>
</comment>
<keyword evidence="11" id="KW-1185">Reference proteome</keyword>
<dbReference type="Pfam" id="PF12804">
    <property type="entry name" value="NTP_transf_3"/>
    <property type="match status" value="1"/>
</dbReference>
<evidence type="ECO:0000313" key="11">
    <source>
        <dbReference type="Proteomes" id="UP000295455"/>
    </source>
</evidence>
<evidence type="ECO:0000256" key="7">
    <source>
        <dbReference type="ARBA" id="ARBA00023150"/>
    </source>
</evidence>
<keyword evidence="1 8" id="KW-0963">Cytoplasm</keyword>
<dbReference type="InterPro" id="IPR013482">
    <property type="entry name" value="Molybde_CF_guanTrfase"/>
</dbReference>
<dbReference type="GO" id="GO:0005525">
    <property type="term" value="F:GTP binding"/>
    <property type="evidence" value="ECO:0007669"/>
    <property type="project" value="UniProtKB-UniRule"/>
</dbReference>
<dbReference type="PANTHER" id="PTHR19136">
    <property type="entry name" value="MOLYBDENUM COFACTOR GUANYLYLTRANSFERASE"/>
    <property type="match status" value="1"/>
</dbReference>
<sequence length="190" mass="21168">MIDKKHITGIILSGGKSSRMGTDKGFLLYDGKPFVQHSIEALKPLVSTIIIVSNNEDYDVFGYNRIEDIIKNAGPLAGIYSGLKHSLTDYNLVLSCDIPLVKTDLLKKLIDAIDGESEVIQIESQGKNMPLIALYKKPCEAVFLKLLNEGERRLQFAVNQCKVKNVVLNNEDSCFTKNINTPEQLNDILK</sequence>
<evidence type="ECO:0000256" key="1">
    <source>
        <dbReference type="ARBA" id="ARBA00022490"/>
    </source>
</evidence>
<evidence type="ECO:0000259" key="9">
    <source>
        <dbReference type="Pfam" id="PF12804"/>
    </source>
</evidence>
<dbReference type="InterPro" id="IPR025877">
    <property type="entry name" value="MobA-like_NTP_Trfase"/>
</dbReference>
<feature type="binding site" evidence="8">
    <location>
        <position position="97"/>
    </location>
    <ligand>
        <name>Mg(2+)</name>
        <dbReference type="ChEBI" id="CHEBI:18420"/>
    </ligand>
</feature>
<keyword evidence="5 8" id="KW-0460">Magnesium</keyword>
<accession>A0A4R1RPA0</accession>
<dbReference type="OrthoDB" id="9788394at2"/>
<dbReference type="SUPFAM" id="SSF53448">
    <property type="entry name" value="Nucleotide-diphospho-sugar transferases"/>
    <property type="match status" value="1"/>
</dbReference>
<evidence type="ECO:0000256" key="2">
    <source>
        <dbReference type="ARBA" id="ARBA00022679"/>
    </source>
</evidence>
<dbReference type="InterPro" id="IPR029044">
    <property type="entry name" value="Nucleotide-diphossugar_trans"/>
</dbReference>
<comment type="catalytic activity">
    <reaction evidence="8">
        <text>Mo-molybdopterin + GTP + H(+) = Mo-molybdopterin guanine dinucleotide + diphosphate</text>
        <dbReference type="Rhea" id="RHEA:34243"/>
        <dbReference type="ChEBI" id="CHEBI:15378"/>
        <dbReference type="ChEBI" id="CHEBI:33019"/>
        <dbReference type="ChEBI" id="CHEBI:37565"/>
        <dbReference type="ChEBI" id="CHEBI:71302"/>
        <dbReference type="ChEBI" id="CHEBI:71310"/>
        <dbReference type="EC" id="2.7.7.77"/>
    </reaction>
</comment>
<dbReference type="GO" id="GO:0061603">
    <property type="term" value="F:molybdenum cofactor guanylyltransferase activity"/>
    <property type="evidence" value="ECO:0007669"/>
    <property type="project" value="UniProtKB-EC"/>
</dbReference>
<dbReference type="HAMAP" id="MF_00316">
    <property type="entry name" value="MobA"/>
    <property type="match status" value="1"/>
</dbReference>
<comment type="cofactor">
    <cofactor evidence="8">
        <name>Mg(2+)</name>
        <dbReference type="ChEBI" id="CHEBI:18420"/>
    </cofactor>
</comment>
<dbReference type="AlphaFoldDB" id="A0A4R1RPA0"/>
<gene>
    <name evidence="8" type="primary">mobA</name>
    <name evidence="10" type="ORF">EV196_102262</name>
</gene>
<dbReference type="Proteomes" id="UP000295455">
    <property type="component" value="Unassembled WGS sequence"/>
</dbReference>
<dbReference type="GO" id="GO:0005737">
    <property type="term" value="C:cytoplasm"/>
    <property type="evidence" value="ECO:0007669"/>
    <property type="project" value="UniProtKB-SubCell"/>
</dbReference>
<evidence type="ECO:0000256" key="3">
    <source>
        <dbReference type="ARBA" id="ARBA00022723"/>
    </source>
</evidence>
<evidence type="ECO:0000256" key="8">
    <source>
        <dbReference type="HAMAP-Rule" id="MF_00316"/>
    </source>
</evidence>
<comment type="similarity">
    <text evidence="8">Belongs to the MobA family.</text>
</comment>
<keyword evidence="3 8" id="KW-0479">Metal-binding</keyword>
<dbReference type="GO" id="GO:0006777">
    <property type="term" value="P:Mo-molybdopterin cofactor biosynthetic process"/>
    <property type="evidence" value="ECO:0007669"/>
    <property type="project" value="UniProtKB-KW"/>
</dbReference>
<feature type="binding site" evidence="8">
    <location>
        <position position="68"/>
    </location>
    <ligand>
        <name>GTP</name>
        <dbReference type="ChEBI" id="CHEBI:37565"/>
    </ligand>
</feature>
<comment type="caution">
    <text evidence="8">Lacks conserved residue(s) required for the propagation of feature annotation.</text>
</comment>
<dbReference type="Gene3D" id="3.90.550.10">
    <property type="entry name" value="Spore Coat Polysaccharide Biosynthesis Protein SpsA, Chain A"/>
    <property type="match status" value="1"/>
</dbReference>
<dbReference type="EC" id="2.7.7.77" evidence="8"/>
<dbReference type="CDD" id="cd02503">
    <property type="entry name" value="MobA"/>
    <property type="match status" value="1"/>
</dbReference>
<keyword evidence="7 8" id="KW-0501">Molybdenum cofactor biosynthesis</keyword>
<feature type="binding site" evidence="8">
    <location>
        <begin position="12"/>
        <end position="14"/>
    </location>
    <ligand>
        <name>GTP</name>
        <dbReference type="ChEBI" id="CHEBI:37565"/>
    </ligand>
</feature>
<dbReference type="GO" id="GO:0046872">
    <property type="term" value="F:metal ion binding"/>
    <property type="evidence" value="ECO:0007669"/>
    <property type="project" value="UniProtKB-KW"/>
</dbReference>
<proteinExistence type="inferred from homology"/>
<comment type="domain">
    <text evidence="8">The N-terminal domain determines nucleotide recognition and specific binding, while the C-terminal domain determines the specific binding to the target protein.</text>
</comment>
<reference evidence="10 11" key="1">
    <citation type="submission" date="2019-03" db="EMBL/GenBank/DDBJ databases">
        <title>Genomic Encyclopedia of Type Strains, Phase IV (KMG-IV): sequencing the most valuable type-strain genomes for metagenomic binning, comparative biology and taxonomic classification.</title>
        <authorList>
            <person name="Goeker M."/>
        </authorList>
    </citation>
    <scope>NUCLEOTIDE SEQUENCE [LARGE SCALE GENOMIC DNA]</scope>
    <source>
        <strain evidence="10 11">DSM 18792</strain>
    </source>
</reference>
<keyword evidence="4 8" id="KW-0547">Nucleotide-binding</keyword>
<evidence type="ECO:0000256" key="5">
    <source>
        <dbReference type="ARBA" id="ARBA00022842"/>
    </source>
</evidence>